<dbReference type="PANTHER" id="PTHR33362:SF5">
    <property type="entry name" value="C4-DICARBOXYLATE TRAP TRANSPORTER LARGE PERMEASE PROTEIN DCTM"/>
    <property type="match status" value="1"/>
</dbReference>
<dbReference type="PIRSF" id="PIRSF006066">
    <property type="entry name" value="HI0050"/>
    <property type="match status" value="1"/>
</dbReference>
<feature type="transmembrane region" description="Helical" evidence="7">
    <location>
        <begin position="135"/>
        <end position="156"/>
    </location>
</feature>
<feature type="transmembrane region" description="Helical" evidence="7">
    <location>
        <begin position="176"/>
        <end position="197"/>
    </location>
</feature>
<evidence type="ECO:0000313" key="10">
    <source>
        <dbReference type="Proteomes" id="UP000008372"/>
    </source>
</evidence>
<keyword evidence="7" id="KW-0813">Transport</keyword>
<gene>
    <name evidence="9" type="ORF">GAGA_0901</name>
</gene>
<evidence type="ECO:0000256" key="6">
    <source>
        <dbReference type="ARBA" id="ARBA00023136"/>
    </source>
</evidence>
<comment type="similarity">
    <text evidence="7">Belongs to the TRAP transporter large permease family.</text>
</comment>
<evidence type="ECO:0000256" key="2">
    <source>
        <dbReference type="ARBA" id="ARBA00022475"/>
    </source>
</evidence>
<evidence type="ECO:0000313" key="9">
    <source>
        <dbReference type="EMBL" id="GAC03764.1"/>
    </source>
</evidence>
<proteinExistence type="inferred from homology"/>
<keyword evidence="3 7" id="KW-0997">Cell inner membrane</keyword>
<feature type="transmembrane region" description="Helical" evidence="7">
    <location>
        <begin position="321"/>
        <end position="351"/>
    </location>
</feature>
<keyword evidence="4 7" id="KW-0812">Transmembrane</keyword>
<name>A0ABQ0I3X6_9ALTE</name>
<dbReference type="EMBL" id="BAEK01000017">
    <property type="protein sequence ID" value="GAC03764.1"/>
    <property type="molecule type" value="Genomic_DNA"/>
</dbReference>
<feature type="transmembrane region" description="Helical" evidence="7">
    <location>
        <begin position="281"/>
        <end position="301"/>
    </location>
</feature>
<feature type="transmembrane region" description="Helical" evidence="7">
    <location>
        <begin position="404"/>
        <end position="425"/>
    </location>
</feature>
<feature type="transmembrane region" description="Helical" evidence="7">
    <location>
        <begin position="60"/>
        <end position="79"/>
    </location>
</feature>
<feature type="transmembrane region" description="Helical" evidence="7">
    <location>
        <begin position="5"/>
        <end position="22"/>
    </location>
</feature>
<evidence type="ECO:0000256" key="3">
    <source>
        <dbReference type="ARBA" id="ARBA00022519"/>
    </source>
</evidence>
<evidence type="ECO:0000256" key="5">
    <source>
        <dbReference type="ARBA" id="ARBA00022989"/>
    </source>
</evidence>
<comment type="function">
    <text evidence="7">Part of the tripartite ATP-independent periplasmic (TRAP) transport system.</text>
</comment>
<accession>A0ABQ0I3X6</accession>
<evidence type="ECO:0000259" key="8">
    <source>
        <dbReference type="Pfam" id="PF06808"/>
    </source>
</evidence>
<comment type="subunit">
    <text evidence="7">The complex comprises the extracytoplasmic solute receptor protein and the two transmembrane proteins.</text>
</comment>
<feature type="domain" description="TRAP C4-dicarboxylate transport system permease DctM subunit" evidence="8">
    <location>
        <begin position="12"/>
        <end position="424"/>
    </location>
</feature>
<dbReference type="PANTHER" id="PTHR33362">
    <property type="entry name" value="SIALIC ACID TRAP TRANSPORTER PERMEASE PROTEIN SIAT-RELATED"/>
    <property type="match status" value="1"/>
</dbReference>
<dbReference type="Pfam" id="PF06808">
    <property type="entry name" value="DctM"/>
    <property type="match status" value="1"/>
</dbReference>
<protein>
    <recommendedName>
        <fullName evidence="7">TRAP transporter large permease protein</fullName>
    </recommendedName>
</protein>
<dbReference type="InterPro" id="IPR010656">
    <property type="entry name" value="DctM"/>
</dbReference>
<feature type="transmembrane region" description="Helical" evidence="7">
    <location>
        <begin position="99"/>
        <end position="123"/>
    </location>
</feature>
<evidence type="ECO:0000256" key="7">
    <source>
        <dbReference type="RuleBase" id="RU369079"/>
    </source>
</evidence>
<comment type="caution">
    <text evidence="9">The sequence shown here is derived from an EMBL/GenBank/DDBJ whole genome shotgun (WGS) entry which is preliminary data.</text>
</comment>
<feature type="transmembrane region" description="Helical" evidence="7">
    <location>
        <begin position="28"/>
        <end position="48"/>
    </location>
</feature>
<evidence type="ECO:0000256" key="1">
    <source>
        <dbReference type="ARBA" id="ARBA00004429"/>
    </source>
</evidence>
<dbReference type="InterPro" id="IPR004681">
    <property type="entry name" value="TRAP_DctM"/>
</dbReference>
<reference evidence="9 10" key="1">
    <citation type="journal article" date="2014" name="Environ. Microbiol.">
        <title>Comparative genomics of the marine bacterial genus Glaciecola reveals the high degree of genomic diversity and genomic characteristic for cold adaptation.</title>
        <authorList>
            <person name="Qin Q.L."/>
            <person name="Xie B.B."/>
            <person name="Yu Y."/>
            <person name="Shu Y.L."/>
            <person name="Rong J.C."/>
            <person name="Zhang Y.J."/>
            <person name="Zhao D.L."/>
            <person name="Chen X.L."/>
            <person name="Zhang X.Y."/>
            <person name="Chen B."/>
            <person name="Zhou B.C."/>
            <person name="Zhang Y.Z."/>
        </authorList>
    </citation>
    <scope>NUCLEOTIDE SEQUENCE [LARGE SCALE GENOMIC DNA]</scope>
    <source>
        <strain evidence="9 10">NO2</strain>
    </source>
</reference>
<evidence type="ECO:0000256" key="4">
    <source>
        <dbReference type="ARBA" id="ARBA00022692"/>
    </source>
</evidence>
<dbReference type="NCBIfam" id="TIGR00786">
    <property type="entry name" value="dctM"/>
    <property type="match status" value="1"/>
</dbReference>
<comment type="subcellular location">
    <subcellularLocation>
        <location evidence="1 7">Cell inner membrane</location>
        <topology evidence="1 7">Multi-pass membrane protein</topology>
    </subcellularLocation>
</comment>
<keyword evidence="10" id="KW-1185">Reference proteome</keyword>
<keyword evidence="5 7" id="KW-1133">Transmembrane helix</keyword>
<dbReference type="RefSeq" id="WP_008302625.1">
    <property type="nucleotide sequence ID" value="NZ_BAEK01000017.1"/>
</dbReference>
<feature type="transmembrane region" description="Helical" evidence="7">
    <location>
        <begin position="249"/>
        <end position="269"/>
    </location>
</feature>
<keyword evidence="2" id="KW-1003">Cell membrane</keyword>
<organism evidence="9 10">
    <name type="scientific">Paraglaciecola agarilytica NO2</name>
    <dbReference type="NCBI Taxonomy" id="1125747"/>
    <lineage>
        <taxon>Bacteria</taxon>
        <taxon>Pseudomonadati</taxon>
        <taxon>Pseudomonadota</taxon>
        <taxon>Gammaproteobacteria</taxon>
        <taxon>Alteromonadales</taxon>
        <taxon>Alteromonadaceae</taxon>
        <taxon>Paraglaciecola</taxon>
    </lineage>
</organism>
<sequence length="429" mass="45592">MSDIAIGSIALATAIIMIGFRVNIGLALGLTAIVGIYAIIGSSATLAVVKLVPYEFAASWELSAIPMFLLMGNIVFHSGMTDSLFSAARVWMSRLPGGLAIATNFACAGFASASGSSLATTISMGRIAIPEMRRYGYDLGLATGVIAAAGTLGSLIPPSILLVLYGIFAKVSVTKLFVAAIIPGIMTALIYSLMIMIRCKINPSLAPMPKERVNWSEKLTALRKIWPLPVLIFGVIGSIYSGIATATEAGALGAAVAFLIALIQGRLTLSKFRISVVETVATTGALFFIALGAVMMVKLMAFSSLPNEIASFIMENNIGPWQLLAITIIIFLIMGCLIDPMGMMLLALPVFLPMFQTAGFDMIWFGILIVKFVEIGLLTPPLGLNVFAVKSIEPDIPLGVIFRGVSWFIVCEAIVVAILCIFPWVTQLL</sequence>
<dbReference type="Proteomes" id="UP000008372">
    <property type="component" value="Unassembled WGS sequence"/>
</dbReference>
<feature type="transmembrane region" description="Helical" evidence="7">
    <location>
        <begin position="225"/>
        <end position="243"/>
    </location>
</feature>
<feature type="transmembrane region" description="Helical" evidence="7">
    <location>
        <begin position="363"/>
        <end position="384"/>
    </location>
</feature>
<keyword evidence="6 7" id="KW-0472">Membrane</keyword>